<dbReference type="EMBL" id="MDHN01000040">
    <property type="protein sequence ID" value="OFC69367.1"/>
    <property type="molecule type" value="Genomic_DNA"/>
</dbReference>
<keyword evidence="3" id="KW-0812">Transmembrane</keyword>
<dbReference type="GO" id="GO:0003677">
    <property type="term" value="F:DNA binding"/>
    <property type="evidence" value="ECO:0007669"/>
    <property type="project" value="UniProtKB-UniRule"/>
</dbReference>
<evidence type="ECO:0000313" key="6">
    <source>
        <dbReference type="Proteomes" id="UP000175691"/>
    </source>
</evidence>
<feature type="DNA-binding region" description="OmpR/PhoB-type" evidence="2">
    <location>
        <begin position="1"/>
        <end position="68"/>
    </location>
</feature>
<dbReference type="InterPro" id="IPR001867">
    <property type="entry name" value="OmpR/PhoB-type_DNA-bd"/>
</dbReference>
<dbReference type="InterPro" id="IPR016032">
    <property type="entry name" value="Sig_transdc_resp-reg_C-effctor"/>
</dbReference>
<dbReference type="PROSITE" id="PS51755">
    <property type="entry name" value="OMPR_PHOB"/>
    <property type="match status" value="1"/>
</dbReference>
<comment type="caution">
    <text evidence="5">The sequence shown here is derived from an EMBL/GenBank/DDBJ whole genome shotgun (WGS) entry which is preliminary data.</text>
</comment>
<feature type="domain" description="OmpR/PhoB-type" evidence="4">
    <location>
        <begin position="1"/>
        <end position="68"/>
    </location>
</feature>
<proteinExistence type="predicted"/>
<dbReference type="CDD" id="cd00383">
    <property type="entry name" value="trans_reg_C"/>
    <property type="match status" value="1"/>
</dbReference>
<dbReference type="InterPro" id="IPR011042">
    <property type="entry name" value="6-blade_b-propeller_TolB-like"/>
</dbReference>
<keyword evidence="1 2" id="KW-0238">DNA-binding</keyword>
<keyword evidence="3" id="KW-1133">Transmembrane helix</keyword>
<protein>
    <recommendedName>
        <fullName evidence="4">OmpR/PhoB-type domain-containing protein</fullName>
    </recommendedName>
</protein>
<evidence type="ECO:0000256" key="1">
    <source>
        <dbReference type="ARBA" id="ARBA00023125"/>
    </source>
</evidence>
<gene>
    <name evidence="5" type="ORF">BFC18_18305</name>
</gene>
<dbReference type="AlphaFoldDB" id="A0A1E7Z7B0"/>
<dbReference type="SUPFAM" id="SSF46894">
    <property type="entry name" value="C-terminal effector domain of the bipartite response regulators"/>
    <property type="match status" value="1"/>
</dbReference>
<dbReference type="Pfam" id="PF00486">
    <property type="entry name" value="Trans_reg_C"/>
    <property type="match status" value="1"/>
</dbReference>
<dbReference type="Proteomes" id="UP000175691">
    <property type="component" value="Unassembled WGS sequence"/>
</dbReference>
<keyword evidence="6" id="KW-1185">Reference proteome</keyword>
<dbReference type="Gene3D" id="1.10.10.10">
    <property type="entry name" value="Winged helix-like DNA-binding domain superfamily/Winged helix DNA-binding domain"/>
    <property type="match status" value="1"/>
</dbReference>
<dbReference type="GO" id="GO:0000160">
    <property type="term" value="P:phosphorelay signal transduction system"/>
    <property type="evidence" value="ECO:0007669"/>
    <property type="project" value="InterPro"/>
</dbReference>
<evidence type="ECO:0000259" key="4">
    <source>
        <dbReference type="PROSITE" id="PS51755"/>
    </source>
</evidence>
<dbReference type="SUPFAM" id="SSF69304">
    <property type="entry name" value="Tricorn protease N-terminal domain"/>
    <property type="match status" value="1"/>
</dbReference>
<dbReference type="GO" id="GO:0006355">
    <property type="term" value="P:regulation of DNA-templated transcription"/>
    <property type="evidence" value="ECO:0007669"/>
    <property type="project" value="InterPro"/>
</dbReference>
<dbReference type="Gene3D" id="2.120.10.30">
    <property type="entry name" value="TolB, C-terminal domain"/>
    <property type="match status" value="1"/>
</dbReference>
<accession>A0A1E7Z7B0</accession>
<evidence type="ECO:0000256" key="2">
    <source>
        <dbReference type="PROSITE-ProRule" id="PRU01091"/>
    </source>
</evidence>
<reference evidence="5 6" key="1">
    <citation type="submission" date="2016-08" db="EMBL/GenBank/DDBJ databases">
        <authorList>
            <person name="Seilhamer J.J."/>
        </authorList>
    </citation>
    <scope>NUCLEOTIDE SEQUENCE [LARGE SCALE GENOMIC DNA]</scope>
    <source>
        <strain evidence="5 6">KCTC 42603</strain>
    </source>
</reference>
<organism evidence="5 6">
    <name type="scientific">Alteromonas confluentis</name>
    <dbReference type="NCBI Taxonomy" id="1656094"/>
    <lineage>
        <taxon>Bacteria</taxon>
        <taxon>Pseudomonadati</taxon>
        <taxon>Pseudomonadota</taxon>
        <taxon>Gammaproteobacteria</taxon>
        <taxon>Alteromonadales</taxon>
        <taxon>Alteromonadaceae</taxon>
        <taxon>Alteromonas/Salinimonas group</taxon>
        <taxon>Alteromonas</taxon>
    </lineage>
</organism>
<evidence type="ECO:0000313" key="5">
    <source>
        <dbReference type="EMBL" id="OFC69367.1"/>
    </source>
</evidence>
<name>A0A1E7Z7B0_9ALTE</name>
<feature type="transmembrane region" description="Helical" evidence="3">
    <location>
        <begin position="81"/>
        <end position="100"/>
    </location>
</feature>
<dbReference type="InterPro" id="IPR036388">
    <property type="entry name" value="WH-like_DNA-bd_sf"/>
</dbReference>
<dbReference type="SMART" id="SM00862">
    <property type="entry name" value="Trans_reg_C"/>
    <property type="match status" value="1"/>
</dbReference>
<evidence type="ECO:0000256" key="3">
    <source>
        <dbReference type="SAM" id="Phobius"/>
    </source>
</evidence>
<keyword evidence="3" id="KW-0472">Membrane</keyword>
<dbReference type="STRING" id="1656094.BFC18_18305"/>
<sequence>MAVLVYLAEHAHTVVSQEALYNAVWPRGIFNPGVLQRCIAQLRKALSDDAKNPVFIKTHPKRGYSLEATPERKMTSSSKPWLPIFVITVAVLLLTIGFVGKPTEPTFTGRLTAITSSDSYDFYPAYTQDEKSLAFIRQSEHGSQIVVIDSQTGKEMLSLNKNLNYQGLAWAADGLTLY</sequence>